<evidence type="ECO:0000313" key="2">
    <source>
        <dbReference type="Proteomes" id="UP001589818"/>
    </source>
</evidence>
<gene>
    <name evidence="1" type="ORF">ACFFJ8_33785</name>
</gene>
<dbReference type="Gene3D" id="3.40.50.720">
    <property type="entry name" value="NAD(P)-binding Rossmann-like Domain"/>
    <property type="match status" value="1"/>
</dbReference>
<dbReference type="Pfam" id="PF13561">
    <property type="entry name" value="adh_short_C2"/>
    <property type="match status" value="1"/>
</dbReference>
<dbReference type="Proteomes" id="UP001589818">
    <property type="component" value="Unassembled WGS sequence"/>
</dbReference>
<dbReference type="RefSeq" id="WP_204818507.1">
    <property type="nucleotide sequence ID" value="NZ_JANHOF010000004.1"/>
</dbReference>
<accession>A0ABV6JK84</accession>
<dbReference type="PRINTS" id="PR00081">
    <property type="entry name" value="GDHRDH"/>
</dbReference>
<dbReference type="PANTHER" id="PTHR44147:SF2">
    <property type="entry name" value="DEHYDROGENASE_REDUCTASE SDR FAMILY MEMBER 1"/>
    <property type="match status" value="1"/>
</dbReference>
<sequence length="192" mass="20918">MAWYCTCIGETGATIYVTDIESRNRKTSELPGSVEDTAEQLTERGGVGIPVRLDHTDDDAVAETIKREHGVLDLLVANAFNGNAIPFKSDPFWKLSLTNWHNMIDNGLRNHLVAAWHAAPLLNRRKGRIVLTGLKTSDEGIMGNLFNDLAMNGISKLTHALNYELSTHGVTSVAISPGFTRTEAIMAVMGGN</sequence>
<name>A0ABV6JK84_9BACL</name>
<reference evidence="1 2" key="1">
    <citation type="submission" date="2024-09" db="EMBL/GenBank/DDBJ databases">
        <authorList>
            <person name="Sun Q."/>
            <person name="Mori K."/>
        </authorList>
    </citation>
    <scope>NUCLEOTIDE SEQUENCE [LARGE SCALE GENOMIC DNA]</scope>
    <source>
        <strain evidence="1 2">CCM 4839</strain>
    </source>
</reference>
<organism evidence="1 2">
    <name type="scientific">Paenibacillus mendelii</name>
    <dbReference type="NCBI Taxonomy" id="206163"/>
    <lineage>
        <taxon>Bacteria</taxon>
        <taxon>Bacillati</taxon>
        <taxon>Bacillota</taxon>
        <taxon>Bacilli</taxon>
        <taxon>Bacillales</taxon>
        <taxon>Paenibacillaceae</taxon>
        <taxon>Paenibacillus</taxon>
    </lineage>
</organism>
<dbReference type="EMBL" id="JBHLVF010000051">
    <property type="protein sequence ID" value="MFC0396321.1"/>
    <property type="molecule type" value="Genomic_DNA"/>
</dbReference>
<protein>
    <submittedName>
        <fullName evidence="1">SDR family oxidoreductase</fullName>
    </submittedName>
</protein>
<dbReference type="SUPFAM" id="SSF51735">
    <property type="entry name" value="NAD(P)-binding Rossmann-fold domains"/>
    <property type="match status" value="1"/>
</dbReference>
<keyword evidence="2" id="KW-1185">Reference proteome</keyword>
<dbReference type="InterPro" id="IPR036291">
    <property type="entry name" value="NAD(P)-bd_dom_sf"/>
</dbReference>
<comment type="caution">
    <text evidence="1">The sequence shown here is derived from an EMBL/GenBank/DDBJ whole genome shotgun (WGS) entry which is preliminary data.</text>
</comment>
<proteinExistence type="predicted"/>
<evidence type="ECO:0000313" key="1">
    <source>
        <dbReference type="EMBL" id="MFC0396321.1"/>
    </source>
</evidence>
<dbReference type="PANTHER" id="PTHR44147">
    <property type="entry name" value="DEHYDROGENASE/REDUCTASE SDR FAMILY MEMBER 1"/>
    <property type="match status" value="1"/>
</dbReference>
<dbReference type="InterPro" id="IPR002347">
    <property type="entry name" value="SDR_fam"/>
</dbReference>